<sequence>MLSQTARADAIGWAPRGALRRSTYTLFVLRCIIKTILYFISAWLRVALRALRLRNGLSCPKHDFVVVDGDDDPWVHHHYITGDVGHDHDHDRESRETFLFREESGGPGAAHARSL</sequence>
<keyword evidence="1" id="KW-1133">Transmembrane helix</keyword>
<accession>A0A4C1SXX5</accession>
<keyword evidence="3" id="KW-1185">Reference proteome</keyword>
<evidence type="ECO:0000313" key="2">
    <source>
        <dbReference type="EMBL" id="GBP06806.1"/>
    </source>
</evidence>
<comment type="caution">
    <text evidence="2">The sequence shown here is derived from an EMBL/GenBank/DDBJ whole genome shotgun (WGS) entry which is preliminary data.</text>
</comment>
<proteinExistence type="predicted"/>
<keyword evidence="1" id="KW-0472">Membrane</keyword>
<keyword evidence="1" id="KW-0812">Transmembrane</keyword>
<feature type="transmembrane region" description="Helical" evidence="1">
    <location>
        <begin position="24"/>
        <end position="44"/>
    </location>
</feature>
<protein>
    <submittedName>
        <fullName evidence="2">Uncharacterized protein</fullName>
    </submittedName>
</protein>
<dbReference type="Proteomes" id="UP000299102">
    <property type="component" value="Unassembled WGS sequence"/>
</dbReference>
<organism evidence="2 3">
    <name type="scientific">Eumeta variegata</name>
    <name type="common">Bagworm moth</name>
    <name type="synonym">Eumeta japonica</name>
    <dbReference type="NCBI Taxonomy" id="151549"/>
    <lineage>
        <taxon>Eukaryota</taxon>
        <taxon>Metazoa</taxon>
        <taxon>Ecdysozoa</taxon>
        <taxon>Arthropoda</taxon>
        <taxon>Hexapoda</taxon>
        <taxon>Insecta</taxon>
        <taxon>Pterygota</taxon>
        <taxon>Neoptera</taxon>
        <taxon>Endopterygota</taxon>
        <taxon>Lepidoptera</taxon>
        <taxon>Glossata</taxon>
        <taxon>Ditrysia</taxon>
        <taxon>Tineoidea</taxon>
        <taxon>Psychidae</taxon>
        <taxon>Oiketicinae</taxon>
        <taxon>Eumeta</taxon>
    </lineage>
</organism>
<dbReference type="EMBL" id="BGZK01000023">
    <property type="protein sequence ID" value="GBP06806.1"/>
    <property type="molecule type" value="Genomic_DNA"/>
</dbReference>
<dbReference type="AlphaFoldDB" id="A0A4C1SXX5"/>
<reference evidence="2 3" key="1">
    <citation type="journal article" date="2019" name="Commun. Biol.">
        <title>The bagworm genome reveals a unique fibroin gene that provides high tensile strength.</title>
        <authorList>
            <person name="Kono N."/>
            <person name="Nakamura H."/>
            <person name="Ohtoshi R."/>
            <person name="Tomita M."/>
            <person name="Numata K."/>
            <person name="Arakawa K."/>
        </authorList>
    </citation>
    <scope>NUCLEOTIDE SEQUENCE [LARGE SCALE GENOMIC DNA]</scope>
</reference>
<name>A0A4C1SXX5_EUMVA</name>
<gene>
    <name evidence="2" type="ORF">EVAR_92724_1</name>
</gene>
<evidence type="ECO:0000313" key="3">
    <source>
        <dbReference type="Proteomes" id="UP000299102"/>
    </source>
</evidence>
<evidence type="ECO:0000256" key="1">
    <source>
        <dbReference type="SAM" id="Phobius"/>
    </source>
</evidence>